<dbReference type="Gene3D" id="1.20.1250.20">
    <property type="entry name" value="MFS general substrate transporter like domains"/>
    <property type="match status" value="1"/>
</dbReference>
<protein>
    <submittedName>
        <fullName evidence="6">MFS family permease</fullName>
    </submittedName>
</protein>
<organism evidence="6 7">
    <name type="scientific">Spirochaeta isovalerica</name>
    <dbReference type="NCBI Taxonomy" id="150"/>
    <lineage>
        <taxon>Bacteria</taxon>
        <taxon>Pseudomonadati</taxon>
        <taxon>Spirochaetota</taxon>
        <taxon>Spirochaetia</taxon>
        <taxon>Spirochaetales</taxon>
        <taxon>Spirochaetaceae</taxon>
        <taxon>Spirochaeta</taxon>
    </lineage>
</organism>
<reference evidence="6 7" key="1">
    <citation type="submission" date="2020-08" db="EMBL/GenBank/DDBJ databases">
        <title>Genomic Encyclopedia of Type Strains, Phase IV (KMG-IV): sequencing the most valuable type-strain genomes for metagenomic binning, comparative biology and taxonomic classification.</title>
        <authorList>
            <person name="Goeker M."/>
        </authorList>
    </citation>
    <scope>NUCLEOTIDE SEQUENCE [LARGE SCALE GENOMIC DNA]</scope>
    <source>
        <strain evidence="6 7">DSM 2461</strain>
    </source>
</reference>
<evidence type="ECO:0000256" key="4">
    <source>
        <dbReference type="ARBA" id="ARBA00023136"/>
    </source>
</evidence>
<comment type="subcellular location">
    <subcellularLocation>
        <location evidence="1">Membrane</location>
        <topology evidence="1">Multi-pass membrane protein</topology>
    </subcellularLocation>
</comment>
<evidence type="ECO:0000256" key="2">
    <source>
        <dbReference type="ARBA" id="ARBA00022692"/>
    </source>
</evidence>
<dbReference type="InterPro" id="IPR011701">
    <property type="entry name" value="MFS"/>
</dbReference>
<evidence type="ECO:0000256" key="3">
    <source>
        <dbReference type="ARBA" id="ARBA00022989"/>
    </source>
</evidence>
<evidence type="ECO:0000256" key="5">
    <source>
        <dbReference type="SAM" id="Phobius"/>
    </source>
</evidence>
<dbReference type="InterPro" id="IPR036259">
    <property type="entry name" value="MFS_trans_sf"/>
</dbReference>
<dbReference type="PROSITE" id="PS00216">
    <property type="entry name" value="SUGAR_TRANSPORT_1"/>
    <property type="match status" value="1"/>
</dbReference>
<dbReference type="AlphaFoldDB" id="A0A841RBZ8"/>
<accession>A0A841RBZ8</accession>
<dbReference type="EMBL" id="JACHGJ010000002">
    <property type="protein sequence ID" value="MBB6480198.1"/>
    <property type="molecule type" value="Genomic_DNA"/>
</dbReference>
<keyword evidence="2 5" id="KW-0812">Transmembrane</keyword>
<gene>
    <name evidence="6" type="ORF">HNR50_001856</name>
</gene>
<evidence type="ECO:0000256" key="1">
    <source>
        <dbReference type="ARBA" id="ARBA00004141"/>
    </source>
</evidence>
<dbReference type="PANTHER" id="PTHR23530">
    <property type="entry name" value="TRANSPORT PROTEIN-RELATED"/>
    <property type="match status" value="1"/>
</dbReference>
<feature type="transmembrane region" description="Helical" evidence="5">
    <location>
        <begin position="140"/>
        <end position="159"/>
    </location>
</feature>
<dbReference type="InterPro" id="IPR005829">
    <property type="entry name" value="Sugar_transporter_CS"/>
</dbReference>
<keyword evidence="4 5" id="KW-0472">Membrane</keyword>
<sequence length="415" mass="45607">MTGKRDFQFSKFCAYGFLKNLRFFEAFLIVFLIERGISYTSIGVLYAVREISANLLEIPSGIAADVLGRRKTLAGSFLLYMASFLIFYLFRNPLLFAVAFIFYGAGEAFRSGTHKGMIADYLKGRGEQALMSAYYGRTRSWSQLGLALSSLAAGFFVFLSGGYDSIFLFSTVPYAINFVLILSYPVNLDNREENASKGKREKVKEVLSETIHSITDRKVFKLINLTALHTAYLKAVKDYIQPVLVALVLTLPLFKEYNTDQRSALLIGVVYFVIYFLTSIASASAGKINPGANLFIPVATLLGGLAAGAAGGLFLMAGYPLLTVFFFLIIHLTENLRKPLMTGYLSEQVNSSILTSVLSVQSQVKTVLTALIALIFGFAADRRGVGEALLFVSAGLILFSVLPLFPKLRKKSIAP</sequence>
<feature type="transmembrane region" description="Helical" evidence="5">
    <location>
        <begin position="77"/>
        <end position="103"/>
    </location>
</feature>
<keyword evidence="3 5" id="KW-1133">Transmembrane helix</keyword>
<dbReference type="InterPro" id="IPR053160">
    <property type="entry name" value="MFS_DHA3_Transporter"/>
</dbReference>
<evidence type="ECO:0000313" key="7">
    <source>
        <dbReference type="Proteomes" id="UP000587760"/>
    </source>
</evidence>
<feature type="transmembrane region" description="Helical" evidence="5">
    <location>
        <begin position="264"/>
        <end position="285"/>
    </location>
</feature>
<proteinExistence type="predicted"/>
<dbReference type="RefSeq" id="WP_184746107.1">
    <property type="nucleotide sequence ID" value="NZ_JACHGJ010000002.1"/>
</dbReference>
<evidence type="ECO:0000313" key="6">
    <source>
        <dbReference type="EMBL" id="MBB6480198.1"/>
    </source>
</evidence>
<dbReference type="Proteomes" id="UP000587760">
    <property type="component" value="Unassembled WGS sequence"/>
</dbReference>
<comment type="caution">
    <text evidence="6">The sequence shown here is derived from an EMBL/GenBank/DDBJ whole genome shotgun (WGS) entry which is preliminary data.</text>
</comment>
<name>A0A841RBZ8_9SPIO</name>
<dbReference type="GO" id="GO:0022857">
    <property type="term" value="F:transmembrane transporter activity"/>
    <property type="evidence" value="ECO:0007669"/>
    <property type="project" value="InterPro"/>
</dbReference>
<dbReference type="GO" id="GO:0016020">
    <property type="term" value="C:membrane"/>
    <property type="evidence" value="ECO:0007669"/>
    <property type="project" value="UniProtKB-SubCell"/>
</dbReference>
<keyword evidence="7" id="KW-1185">Reference proteome</keyword>
<feature type="transmembrane region" description="Helical" evidence="5">
    <location>
        <begin position="166"/>
        <end position="186"/>
    </location>
</feature>
<feature type="transmembrane region" description="Helical" evidence="5">
    <location>
        <begin position="26"/>
        <end position="48"/>
    </location>
</feature>
<dbReference type="PANTHER" id="PTHR23530:SF1">
    <property type="entry name" value="PERMEASE, MAJOR FACILITATOR SUPERFAMILY-RELATED"/>
    <property type="match status" value="1"/>
</dbReference>
<dbReference type="Pfam" id="PF07690">
    <property type="entry name" value="MFS_1"/>
    <property type="match status" value="1"/>
</dbReference>
<feature type="transmembrane region" description="Helical" evidence="5">
    <location>
        <begin position="305"/>
        <end position="332"/>
    </location>
</feature>
<dbReference type="SUPFAM" id="SSF103473">
    <property type="entry name" value="MFS general substrate transporter"/>
    <property type="match status" value="1"/>
</dbReference>
<feature type="transmembrane region" description="Helical" evidence="5">
    <location>
        <begin position="388"/>
        <end position="405"/>
    </location>
</feature>